<organism evidence="11 12">
    <name type="scientific">Perca flavescens</name>
    <name type="common">American yellow perch</name>
    <name type="synonym">Morone flavescens</name>
    <dbReference type="NCBI Taxonomy" id="8167"/>
    <lineage>
        <taxon>Eukaryota</taxon>
        <taxon>Metazoa</taxon>
        <taxon>Chordata</taxon>
        <taxon>Craniata</taxon>
        <taxon>Vertebrata</taxon>
        <taxon>Euteleostomi</taxon>
        <taxon>Actinopterygii</taxon>
        <taxon>Neopterygii</taxon>
        <taxon>Teleostei</taxon>
        <taxon>Neoteleostei</taxon>
        <taxon>Acanthomorphata</taxon>
        <taxon>Eupercaria</taxon>
        <taxon>Perciformes</taxon>
        <taxon>Percoidei</taxon>
        <taxon>Percidae</taxon>
        <taxon>Percinae</taxon>
        <taxon>Perca</taxon>
    </lineage>
</organism>
<dbReference type="FunFam" id="2.40.50.40:FF:000007">
    <property type="entry name" value="Chromobox protein homolog 1"/>
    <property type="match status" value="1"/>
</dbReference>
<evidence type="ECO:0000256" key="4">
    <source>
        <dbReference type="ARBA" id="ARBA00022499"/>
    </source>
</evidence>
<keyword evidence="4" id="KW-1017">Isopeptide bond</keyword>
<dbReference type="SUPFAM" id="SSF54160">
    <property type="entry name" value="Chromo domain-like"/>
    <property type="match status" value="2"/>
</dbReference>
<feature type="compositionally biased region" description="Basic and acidic residues" evidence="9">
    <location>
        <begin position="1035"/>
        <end position="1050"/>
    </location>
</feature>
<dbReference type="PROSITE" id="PS00598">
    <property type="entry name" value="CHROMO_1"/>
    <property type="match status" value="1"/>
</dbReference>
<dbReference type="CDD" id="cd18650">
    <property type="entry name" value="CD_HP1beta_Cbx1"/>
    <property type="match status" value="1"/>
</dbReference>
<feature type="domain" description="Chromo" evidence="10">
    <location>
        <begin position="1079"/>
        <end position="1137"/>
    </location>
</feature>
<dbReference type="FunFam" id="2.40.50.40:FF:000009">
    <property type="entry name" value="chromobox protein homolog 1"/>
    <property type="match status" value="1"/>
</dbReference>
<protein>
    <recommendedName>
        <fullName evidence="3">ribonuclease H</fullName>
        <ecNumber evidence="3">3.1.26.4</ecNumber>
    </recommendedName>
</protein>
<evidence type="ECO:0000256" key="6">
    <source>
        <dbReference type="ARBA" id="ARBA00022737"/>
    </source>
</evidence>
<dbReference type="Pfam" id="PF01393">
    <property type="entry name" value="Chromo_shadow"/>
    <property type="match status" value="1"/>
</dbReference>
<dbReference type="EMBL" id="SCKG01000015">
    <property type="protein sequence ID" value="TDH03427.1"/>
    <property type="molecule type" value="Genomic_DNA"/>
</dbReference>
<dbReference type="InterPro" id="IPR017984">
    <property type="entry name" value="Chromo_dom_subgr"/>
</dbReference>
<dbReference type="InterPro" id="IPR023780">
    <property type="entry name" value="Chromo_domain"/>
</dbReference>
<evidence type="ECO:0000256" key="1">
    <source>
        <dbReference type="ARBA" id="ARBA00004123"/>
    </source>
</evidence>
<dbReference type="InterPro" id="IPR008251">
    <property type="entry name" value="Chromo_shadow_dom"/>
</dbReference>
<evidence type="ECO:0000256" key="9">
    <source>
        <dbReference type="SAM" id="MobiDB-lite"/>
    </source>
</evidence>
<keyword evidence="8" id="KW-0539">Nucleus</keyword>
<evidence type="ECO:0000256" key="7">
    <source>
        <dbReference type="ARBA" id="ARBA00022843"/>
    </source>
</evidence>
<dbReference type="PANTHER" id="PTHR47331">
    <property type="entry name" value="PHD-TYPE DOMAIN-CONTAINING PROTEIN"/>
    <property type="match status" value="1"/>
</dbReference>
<feature type="domain" description="Chromo" evidence="10">
    <location>
        <begin position="985"/>
        <end position="1043"/>
    </location>
</feature>
<dbReference type="InterPro" id="IPR008042">
    <property type="entry name" value="Retrotrans_Pao"/>
</dbReference>
<dbReference type="InterPro" id="IPR023779">
    <property type="entry name" value="Chromodomain_CS"/>
</dbReference>
<dbReference type="Gene3D" id="3.10.10.10">
    <property type="entry name" value="HIV Type 1 Reverse Transcriptase, subunit A, domain 1"/>
    <property type="match status" value="1"/>
</dbReference>
<evidence type="ECO:0000313" key="12">
    <source>
        <dbReference type="Proteomes" id="UP000295070"/>
    </source>
</evidence>
<dbReference type="Pfam" id="PF00385">
    <property type="entry name" value="Chromo"/>
    <property type="match status" value="1"/>
</dbReference>
<dbReference type="Pfam" id="PF05380">
    <property type="entry name" value="Peptidase_A17"/>
    <property type="match status" value="1"/>
</dbReference>
<comment type="caution">
    <text evidence="11">The sequence shown here is derived from an EMBL/GenBank/DDBJ whole genome shotgun (WGS) entry which is preliminary data.</text>
</comment>
<dbReference type="InterPro" id="IPR043128">
    <property type="entry name" value="Rev_trsase/Diguanyl_cyclase"/>
</dbReference>
<dbReference type="Proteomes" id="UP000295070">
    <property type="component" value="Chromosome 15"/>
</dbReference>
<dbReference type="PRINTS" id="PR00504">
    <property type="entry name" value="CHROMODOMAIN"/>
</dbReference>
<evidence type="ECO:0000256" key="3">
    <source>
        <dbReference type="ARBA" id="ARBA00012180"/>
    </source>
</evidence>
<keyword evidence="7" id="KW-0832">Ubl conjugation</keyword>
<dbReference type="CDD" id="cd18654">
    <property type="entry name" value="CSD_HP1beta_Cbx1"/>
    <property type="match status" value="1"/>
</dbReference>
<dbReference type="EC" id="3.1.26.4" evidence="3"/>
<feature type="region of interest" description="Disordered" evidence="9">
    <location>
        <begin position="1035"/>
        <end position="1084"/>
    </location>
</feature>
<comment type="subcellular location">
    <subcellularLocation>
        <location evidence="1">Nucleus</location>
    </subcellularLocation>
</comment>
<dbReference type="CDD" id="cd01644">
    <property type="entry name" value="RT_pepA17"/>
    <property type="match status" value="1"/>
</dbReference>
<dbReference type="STRING" id="8167.A0A484CIM2"/>
<dbReference type="GO" id="GO:0005634">
    <property type="term" value="C:nucleus"/>
    <property type="evidence" value="ECO:0007669"/>
    <property type="project" value="UniProtKB-SubCell"/>
</dbReference>
<dbReference type="PROSITE" id="PS50013">
    <property type="entry name" value="CHROMO_2"/>
    <property type="match status" value="2"/>
</dbReference>
<evidence type="ECO:0000313" key="11">
    <source>
        <dbReference type="EMBL" id="TDH03427.1"/>
    </source>
</evidence>
<proteinExistence type="inferred from homology"/>
<evidence type="ECO:0000256" key="2">
    <source>
        <dbReference type="ARBA" id="ARBA00010879"/>
    </source>
</evidence>
<comment type="similarity">
    <text evidence="2">Belongs to the beta type-B retroviral polymerase family. HERV class-II K(HML-2) pol subfamily.</text>
</comment>
<keyword evidence="12" id="KW-1185">Reference proteome</keyword>
<sequence length="1149" mass="129726">MALAALERQYGQPHQLALREIQTILDLPKLAHGDAEGFQSFAVRPYILIGSDNPFLITPIKRVQCGPKGSPAVVKTRLGWALQGPTSLGELSDSAHCLFTSQANCYTELKHHVEKLWQADIFPFRNEKLITRSKQDKEAMDLLQAKTLRVNTDGTERYTTPLLRRKAAPELNAPLQSVMPFLRRSERKLEKNPGLADIYTNEIKKLKYAGYIEEVDAGQIAESQESWYIPHHLVKHNDKHHVVFNCSFTYQGQSLNDQLLPGPILGPSLLGVLLRFRQHRVAMSGDIKGMFHQVRLLSEDKPLLRFLWRDMKRDETPTVYEWQVLPFGTTCSPCCATYAVQKHVQDHRESNEDVVETVLESFYVDNCLRSLPCPNKAKELLLKIRALLSAGGFDIRQWASNFPSVVDHLPSAARSDSTELWLNQNRTDPVEGALGLSWHCVYDTLGYRYRPVSYQTLTMGNVYKVLASQYDPLGNITPFTTRAKVLLQQLWLSNKQWDQPTPTGDLQHAWDEWESELPNLAHISIPRWYDGNNPQVPCSVTDRELHVFCDASERAYGSVAYMKTTNQSGETNVSFVMARSRVAPLKQLTIPRLELSAALTGAQLSKLIKAELTVPIDRTVLWSDSTVVLTWLSSESCRYKAFVANRIVEILELTSANEWRYVDTKQNSADDITRGKPLKDLTTTYRWHRGPAFLHLSPDQWPVCPAPAKELSTELRKALFCGLTQPTKPFDLPNPKDYNTWTDLVDATYHIMQTSACHANSEPTRLSRSKAETALISQAQSETFPQEFQALKTGKDITPHSCLLPLSPEFDETLEVIRVGGRLRRSKDLELDTIHPIVLDPKHHLTQLMIRDYDERLLHPGPDRVFAELRRAYWILRGLWPVGKVSRLVPSQDGRIRTVEVTSKDKSPYKRSEAFSVKAPSADVKLATVAGKKGKKAEEEEQPAAAPPAAAAAEAAAAPPAPAAAAVTAGPAAAAAAEEEEEEEYVVEKVLDRRVVKGRVEFLLKWKGFSDEDNTWEPQDNLDCPDLIAEYMQKHKEKEEKKKEGKRKVVSEASGDSEERGSKRKKEEGEKARGFGRGLQPERIIGATDSSGELMFLMKWKNSDEADLVPAKEANVKCPQVVISFYEERLTWHSYPTEEEEKKEEEKKD</sequence>
<dbReference type="SMART" id="SM00298">
    <property type="entry name" value="CHROMO"/>
    <property type="match status" value="2"/>
</dbReference>
<reference evidence="11 12" key="1">
    <citation type="submission" date="2019-01" db="EMBL/GenBank/DDBJ databases">
        <title>A chromosome-scale genome assembly of the yellow perch, Perca flavescens.</title>
        <authorList>
            <person name="Feron R."/>
            <person name="Morvezen R."/>
            <person name="Bestin A."/>
            <person name="Haffray P."/>
            <person name="Klopp C."/>
            <person name="Zahm M."/>
            <person name="Cabau C."/>
            <person name="Roques C."/>
            <person name="Donnadieu C."/>
            <person name="Bouchez O."/>
            <person name="Christie M."/>
            <person name="Larson W."/>
            <person name="Guiguen Y."/>
        </authorList>
    </citation>
    <scope>NUCLEOTIDE SEQUENCE [LARGE SCALE GENOMIC DNA]</scope>
    <source>
        <strain evidence="11">YP-PL-M2</strain>
        <tissue evidence="11">Blood</tissue>
    </source>
</reference>
<dbReference type="GO" id="GO:0004523">
    <property type="term" value="F:RNA-DNA hybrid ribonuclease activity"/>
    <property type="evidence" value="ECO:0007669"/>
    <property type="project" value="UniProtKB-EC"/>
</dbReference>
<dbReference type="SMART" id="SM00300">
    <property type="entry name" value="ChSh"/>
    <property type="match status" value="1"/>
</dbReference>
<dbReference type="InterPro" id="IPR016197">
    <property type="entry name" value="Chromo-like_dom_sf"/>
</dbReference>
<feature type="region of interest" description="Disordered" evidence="9">
    <location>
        <begin position="930"/>
        <end position="957"/>
    </location>
</feature>
<dbReference type="PANTHER" id="PTHR47331:SF5">
    <property type="entry name" value="RIBONUCLEASE H"/>
    <property type="match status" value="1"/>
</dbReference>
<feature type="compositionally biased region" description="Low complexity" evidence="9">
    <location>
        <begin position="943"/>
        <end position="957"/>
    </location>
</feature>
<dbReference type="InterPro" id="IPR043502">
    <property type="entry name" value="DNA/RNA_pol_sf"/>
</dbReference>
<dbReference type="InterPro" id="IPR000953">
    <property type="entry name" value="Chromo/chromo_shadow_dom"/>
</dbReference>
<dbReference type="SUPFAM" id="SSF56672">
    <property type="entry name" value="DNA/RNA polymerases"/>
    <property type="match status" value="1"/>
</dbReference>
<keyword evidence="6" id="KW-0677">Repeat</keyword>
<dbReference type="Pfam" id="PF00078">
    <property type="entry name" value="RVT_1"/>
    <property type="match status" value="1"/>
</dbReference>
<dbReference type="InterPro" id="IPR000477">
    <property type="entry name" value="RT_dom"/>
</dbReference>
<dbReference type="GO" id="GO:0000792">
    <property type="term" value="C:heterochromatin"/>
    <property type="evidence" value="ECO:0007669"/>
    <property type="project" value="UniProtKB-ARBA"/>
</dbReference>
<keyword evidence="5" id="KW-0597">Phosphoprotein</keyword>
<feature type="compositionally biased region" description="Basic and acidic residues" evidence="9">
    <location>
        <begin position="1057"/>
        <end position="1073"/>
    </location>
</feature>
<gene>
    <name evidence="11" type="ORF">EPR50_G00164010</name>
</gene>
<evidence type="ECO:0000256" key="5">
    <source>
        <dbReference type="ARBA" id="ARBA00022553"/>
    </source>
</evidence>
<name>A0A484CIM2_PERFV</name>
<dbReference type="Gene3D" id="3.30.70.270">
    <property type="match status" value="1"/>
</dbReference>
<dbReference type="AlphaFoldDB" id="A0A484CIM2"/>
<accession>A0A484CIM2</accession>
<dbReference type="Gene3D" id="2.40.50.40">
    <property type="match status" value="2"/>
</dbReference>
<evidence type="ECO:0000256" key="8">
    <source>
        <dbReference type="ARBA" id="ARBA00023242"/>
    </source>
</evidence>
<evidence type="ECO:0000259" key="10">
    <source>
        <dbReference type="PROSITE" id="PS50013"/>
    </source>
</evidence>